<evidence type="ECO:0000256" key="9">
    <source>
        <dbReference type="ARBA" id="ARBA00022679"/>
    </source>
</evidence>
<dbReference type="GO" id="GO:0005886">
    <property type="term" value="C:plasma membrane"/>
    <property type="evidence" value="ECO:0007669"/>
    <property type="project" value="UniProtKB-SubCell"/>
</dbReference>
<evidence type="ECO:0000256" key="15">
    <source>
        <dbReference type="ARBA" id="ARBA00032605"/>
    </source>
</evidence>
<dbReference type="GO" id="GO:0051073">
    <property type="term" value="F:adenosylcobinamide-GDP ribazoletransferase activity"/>
    <property type="evidence" value="ECO:0007669"/>
    <property type="project" value="UniProtKB-UniRule"/>
</dbReference>
<comment type="catalytic activity">
    <reaction evidence="18 19">
        <text>alpha-ribazole 5'-phosphate + adenosylcob(III)inamide-GDP = adenosylcob(III)alamin 5'-phosphate + GMP + H(+)</text>
        <dbReference type="Rhea" id="RHEA:23560"/>
        <dbReference type="ChEBI" id="CHEBI:15378"/>
        <dbReference type="ChEBI" id="CHEBI:57918"/>
        <dbReference type="ChEBI" id="CHEBI:58115"/>
        <dbReference type="ChEBI" id="CHEBI:60487"/>
        <dbReference type="ChEBI" id="CHEBI:60493"/>
        <dbReference type="EC" id="2.7.8.26"/>
    </reaction>
</comment>
<comment type="function">
    <text evidence="14 19">Joins adenosylcobinamide-GDP and alpha-ribazole to generate adenosylcobalamin (Ado-cobalamin). Also synthesizes adenosylcobalamin 5'-phosphate from adenosylcobinamide-GDP and alpha-ribazole 5'-phosphate.</text>
</comment>
<dbReference type="PANTHER" id="PTHR34148">
    <property type="entry name" value="ADENOSYLCOBINAMIDE-GDP RIBAZOLETRANSFERASE"/>
    <property type="match status" value="1"/>
</dbReference>
<dbReference type="AlphaFoldDB" id="A0A5J5GN86"/>
<evidence type="ECO:0000256" key="11">
    <source>
        <dbReference type="ARBA" id="ARBA00022842"/>
    </source>
</evidence>
<evidence type="ECO:0000256" key="6">
    <source>
        <dbReference type="ARBA" id="ARBA00015850"/>
    </source>
</evidence>
<evidence type="ECO:0000313" key="20">
    <source>
        <dbReference type="EMBL" id="KAA9009811.1"/>
    </source>
</evidence>
<reference evidence="20 21" key="1">
    <citation type="submission" date="2019-09" db="EMBL/GenBank/DDBJ databases">
        <authorList>
            <person name="Park J.-S."/>
            <person name="Choi H.-J."/>
        </authorList>
    </citation>
    <scope>NUCLEOTIDE SEQUENCE [LARGE SCALE GENOMIC DNA]</scope>
    <source>
        <strain evidence="20 21">176SS1-4</strain>
    </source>
</reference>
<evidence type="ECO:0000256" key="19">
    <source>
        <dbReference type="HAMAP-Rule" id="MF_00719"/>
    </source>
</evidence>
<comment type="cofactor">
    <cofactor evidence="1 19">
        <name>Mg(2+)</name>
        <dbReference type="ChEBI" id="CHEBI:18420"/>
    </cofactor>
</comment>
<evidence type="ECO:0000256" key="4">
    <source>
        <dbReference type="ARBA" id="ARBA00010561"/>
    </source>
</evidence>
<dbReference type="Pfam" id="PF02654">
    <property type="entry name" value="CobS"/>
    <property type="match status" value="1"/>
</dbReference>
<evidence type="ECO:0000256" key="10">
    <source>
        <dbReference type="ARBA" id="ARBA00022692"/>
    </source>
</evidence>
<evidence type="ECO:0000256" key="7">
    <source>
        <dbReference type="ARBA" id="ARBA00022475"/>
    </source>
</evidence>
<dbReference type="HAMAP" id="MF_00719">
    <property type="entry name" value="CobS"/>
    <property type="match status" value="1"/>
</dbReference>
<dbReference type="PANTHER" id="PTHR34148:SF1">
    <property type="entry name" value="ADENOSYLCOBINAMIDE-GDP RIBAZOLETRANSFERASE"/>
    <property type="match status" value="1"/>
</dbReference>
<dbReference type="GO" id="GO:0009236">
    <property type="term" value="P:cobalamin biosynthetic process"/>
    <property type="evidence" value="ECO:0007669"/>
    <property type="project" value="UniProtKB-UniRule"/>
</dbReference>
<comment type="caution">
    <text evidence="20">The sequence shown here is derived from an EMBL/GenBank/DDBJ whole genome shotgun (WGS) entry which is preliminary data.</text>
</comment>
<keyword evidence="7 19" id="KW-1003">Cell membrane</keyword>
<evidence type="ECO:0000256" key="3">
    <source>
        <dbReference type="ARBA" id="ARBA00004663"/>
    </source>
</evidence>
<evidence type="ECO:0000256" key="8">
    <source>
        <dbReference type="ARBA" id="ARBA00022573"/>
    </source>
</evidence>
<keyword evidence="11 19" id="KW-0460">Magnesium</keyword>
<sequence length="250" mass="24555">MSDKGLFSPGDPGAALALLTRLPAPGADHARGARAAWAWPLAGLAVGVLAGLAAEIGGWLGLPPAVVAGVALTAMALATGGLHQDGLSDTADGLWGGHDRARRLEIMRDSRVGSYGVLALVLVLGMQWAALSALAAEGAIWPALIVAAMASRASMAGVMAALPHAREDGLSRLTGRPSTATAGAAAVLAFIAALGLTPGGAILLAVLLPLAAALVATAAKAKIGGQTGDVLGATQQVTELLALATLAALV</sequence>
<comment type="similarity">
    <text evidence="4 19">Belongs to the CobS family.</text>
</comment>
<comment type="subcellular location">
    <subcellularLocation>
        <location evidence="2 19">Cell membrane</location>
        <topology evidence="2 19">Multi-pass membrane protein</topology>
    </subcellularLocation>
</comment>
<organism evidence="20 21">
    <name type="scientific">Histidinibacterium aquaticum</name>
    <dbReference type="NCBI Taxonomy" id="2613962"/>
    <lineage>
        <taxon>Bacteria</taxon>
        <taxon>Pseudomonadati</taxon>
        <taxon>Pseudomonadota</taxon>
        <taxon>Alphaproteobacteria</taxon>
        <taxon>Rhodobacterales</taxon>
        <taxon>Paracoccaceae</taxon>
        <taxon>Histidinibacterium</taxon>
    </lineage>
</organism>
<feature type="transmembrane region" description="Helical" evidence="19">
    <location>
        <begin position="36"/>
        <end position="54"/>
    </location>
</feature>
<keyword evidence="8 19" id="KW-0169">Cobalamin biosynthesis</keyword>
<dbReference type="UniPathway" id="UPA00148">
    <property type="reaction ID" value="UER00238"/>
</dbReference>
<gene>
    <name evidence="19 20" type="primary">cobS</name>
    <name evidence="20" type="ORF">F3S47_00640</name>
</gene>
<evidence type="ECO:0000256" key="2">
    <source>
        <dbReference type="ARBA" id="ARBA00004651"/>
    </source>
</evidence>
<dbReference type="NCBIfam" id="TIGR00317">
    <property type="entry name" value="cobS"/>
    <property type="match status" value="1"/>
</dbReference>
<dbReference type="GO" id="GO:0008818">
    <property type="term" value="F:cobalamin 5'-phosphate synthase activity"/>
    <property type="evidence" value="ECO:0007669"/>
    <property type="project" value="UniProtKB-UniRule"/>
</dbReference>
<evidence type="ECO:0000313" key="21">
    <source>
        <dbReference type="Proteomes" id="UP000326554"/>
    </source>
</evidence>
<keyword evidence="9 19" id="KW-0808">Transferase</keyword>
<evidence type="ECO:0000256" key="14">
    <source>
        <dbReference type="ARBA" id="ARBA00025228"/>
    </source>
</evidence>
<keyword evidence="12 19" id="KW-1133">Transmembrane helix</keyword>
<evidence type="ECO:0000256" key="1">
    <source>
        <dbReference type="ARBA" id="ARBA00001946"/>
    </source>
</evidence>
<proteinExistence type="inferred from homology"/>
<evidence type="ECO:0000256" key="18">
    <source>
        <dbReference type="ARBA" id="ARBA00049504"/>
    </source>
</evidence>
<keyword evidence="21" id="KW-1185">Reference proteome</keyword>
<comment type="pathway">
    <text evidence="3 19">Cofactor biosynthesis; adenosylcobalamin biosynthesis; adenosylcobalamin from cob(II)yrinate a,c-diamide: step 7/7.</text>
</comment>
<feature type="transmembrane region" description="Helical" evidence="19">
    <location>
        <begin position="140"/>
        <end position="162"/>
    </location>
</feature>
<accession>A0A5J5GN86</accession>
<feature type="transmembrane region" description="Helical" evidence="19">
    <location>
        <begin position="174"/>
        <end position="194"/>
    </location>
</feature>
<dbReference type="EMBL" id="VYQE01000001">
    <property type="protein sequence ID" value="KAA9009811.1"/>
    <property type="molecule type" value="Genomic_DNA"/>
</dbReference>
<evidence type="ECO:0000256" key="12">
    <source>
        <dbReference type="ARBA" id="ARBA00022989"/>
    </source>
</evidence>
<evidence type="ECO:0000256" key="17">
    <source>
        <dbReference type="ARBA" id="ARBA00048623"/>
    </source>
</evidence>
<keyword evidence="13 19" id="KW-0472">Membrane</keyword>
<dbReference type="RefSeq" id="WP_150443296.1">
    <property type="nucleotide sequence ID" value="NZ_VYQE01000001.1"/>
</dbReference>
<comment type="catalytic activity">
    <reaction evidence="17 19">
        <text>alpha-ribazole + adenosylcob(III)inamide-GDP = adenosylcob(III)alamin + GMP + H(+)</text>
        <dbReference type="Rhea" id="RHEA:16049"/>
        <dbReference type="ChEBI" id="CHEBI:10329"/>
        <dbReference type="ChEBI" id="CHEBI:15378"/>
        <dbReference type="ChEBI" id="CHEBI:18408"/>
        <dbReference type="ChEBI" id="CHEBI:58115"/>
        <dbReference type="ChEBI" id="CHEBI:60487"/>
        <dbReference type="EC" id="2.7.8.26"/>
    </reaction>
</comment>
<evidence type="ECO:0000256" key="16">
    <source>
        <dbReference type="ARBA" id="ARBA00032853"/>
    </source>
</evidence>
<name>A0A5J5GN86_9RHOB</name>
<feature type="transmembrane region" description="Helical" evidence="19">
    <location>
        <begin position="60"/>
        <end position="78"/>
    </location>
</feature>
<evidence type="ECO:0000256" key="5">
    <source>
        <dbReference type="ARBA" id="ARBA00013200"/>
    </source>
</evidence>
<protein>
    <recommendedName>
        <fullName evidence="6 19">Adenosylcobinamide-GDP ribazoletransferase</fullName>
        <ecNumber evidence="5 19">2.7.8.26</ecNumber>
    </recommendedName>
    <alternativeName>
        <fullName evidence="16 19">Cobalamin synthase</fullName>
    </alternativeName>
    <alternativeName>
        <fullName evidence="15 19">Cobalamin-5'-phosphate synthase</fullName>
    </alternativeName>
</protein>
<feature type="transmembrane region" description="Helical" evidence="19">
    <location>
        <begin position="112"/>
        <end position="134"/>
    </location>
</feature>
<dbReference type="Proteomes" id="UP000326554">
    <property type="component" value="Unassembled WGS sequence"/>
</dbReference>
<dbReference type="EC" id="2.7.8.26" evidence="5 19"/>
<evidence type="ECO:0000256" key="13">
    <source>
        <dbReference type="ARBA" id="ARBA00023136"/>
    </source>
</evidence>
<dbReference type="InterPro" id="IPR003805">
    <property type="entry name" value="CobS"/>
</dbReference>
<keyword evidence="10 19" id="KW-0812">Transmembrane</keyword>